<organism evidence="1 2">
    <name type="scientific">Streptomyces spectabilis</name>
    <dbReference type="NCBI Taxonomy" id="68270"/>
    <lineage>
        <taxon>Bacteria</taxon>
        <taxon>Bacillati</taxon>
        <taxon>Actinomycetota</taxon>
        <taxon>Actinomycetes</taxon>
        <taxon>Kitasatosporales</taxon>
        <taxon>Streptomycetaceae</taxon>
        <taxon>Streptomyces</taxon>
    </lineage>
</organism>
<dbReference type="EMBL" id="JACHJD010000035">
    <property type="protein sequence ID" value="MBB5109694.1"/>
    <property type="molecule type" value="Genomic_DNA"/>
</dbReference>
<dbReference type="Proteomes" id="UP000549009">
    <property type="component" value="Unassembled WGS sequence"/>
</dbReference>
<evidence type="ECO:0000313" key="2">
    <source>
        <dbReference type="Proteomes" id="UP000549009"/>
    </source>
</evidence>
<sequence>MLRDLIALHYVRSQHYREVFHRAFSETYREQRRWSLAEGREILHVGRAEKDSS</sequence>
<protein>
    <submittedName>
        <fullName evidence="1">Uncharacterized protein</fullName>
    </submittedName>
</protein>
<gene>
    <name evidence="1" type="ORF">FHS40_008824</name>
</gene>
<accession>A0A7W8EZZ3</accession>
<dbReference type="AlphaFoldDB" id="A0A7W8EZZ3"/>
<name>A0A7W8EZZ3_STRST</name>
<dbReference type="RefSeq" id="WP_184926658.1">
    <property type="nucleotide sequence ID" value="NZ_BMSQ01000071.1"/>
</dbReference>
<evidence type="ECO:0000313" key="1">
    <source>
        <dbReference type="EMBL" id="MBB5109694.1"/>
    </source>
</evidence>
<proteinExistence type="predicted"/>
<keyword evidence="2" id="KW-1185">Reference proteome</keyword>
<reference evidence="1 2" key="1">
    <citation type="submission" date="2020-08" db="EMBL/GenBank/DDBJ databases">
        <title>Genomic Encyclopedia of Type Strains, Phase III (KMG-III): the genomes of soil and plant-associated and newly described type strains.</title>
        <authorList>
            <person name="Whitman W."/>
        </authorList>
    </citation>
    <scope>NUCLEOTIDE SEQUENCE [LARGE SCALE GENOMIC DNA]</scope>
    <source>
        <strain evidence="1 2">CECT 3146</strain>
    </source>
</reference>
<comment type="caution">
    <text evidence="1">The sequence shown here is derived from an EMBL/GenBank/DDBJ whole genome shotgun (WGS) entry which is preliminary data.</text>
</comment>